<dbReference type="InterPro" id="IPR050343">
    <property type="entry name" value="RsuA_PseudoU_synthase"/>
</dbReference>
<evidence type="ECO:0000256" key="1">
    <source>
        <dbReference type="ARBA" id="ARBA00008348"/>
    </source>
</evidence>
<dbReference type="InterPro" id="IPR002942">
    <property type="entry name" value="S4_RNA-bd"/>
</dbReference>
<dbReference type="RefSeq" id="WP_210119146.1">
    <property type="nucleotide sequence ID" value="NZ_CP054142.1"/>
</dbReference>
<dbReference type="AlphaFoldDB" id="A0A975F4I9"/>
<keyword evidence="3" id="KW-0694">RNA-binding</keyword>
<dbReference type="GO" id="GO:0120159">
    <property type="term" value="F:rRNA pseudouridine synthase activity"/>
    <property type="evidence" value="ECO:0007669"/>
    <property type="project" value="UniProtKB-ARBA"/>
</dbReference>
<dbReference type="PANTHER" id="PTHR47683:SF2">
    <property type="entry name" value="RNA-BINDING S4 DOMAIN-CONTAINING PROTEIN"/>
    <property type="match status" value="1"/>
</dbReference>
<evidence type="ECO:0000256" key="4">
    <source>
        <dbReference type="RuleBase" id="RU003887"/>
    </source>
</evidence>
<evidence type="ECO:0000256" key="2">
    <source>
        <dbReference type="ARBA" id="ARBA00023235"/>
    </source>
</evidence>
<dbReference type="Gene3D" id="3.30.70.580">
    <property type="entry name" value="Pseudouridine synthase I, catalytic domain, N-terminal subdomain"/>
    <property type="match status" value="1"/>
</dbReference>
<organism evidence="6 7">
    <name type="scientific">Treponema parvum</name>
    <dbReference type="NCBI Taxonomy" id="138851"/>
    <lineage>
        <taxon>Bacteria</taxon>
        <taxon>Pseudomonadati</taxon>
        <taxon>Spirochaetota</taxon>
        <taxon>Spirochaetia</taxon>
        <taxon>Spirochaetales</taxon>
        <taxon>Treponemataceae</taxon>
        <taxon>Treponema</taxon>
    </lineage>
</organism>
<dbReference type="InterPro" id="IPR042092">
    <property type="entry name" value="PsdUridine_s_RsuA/RluB/E/F_cat"/>
</dbReference>
<keyword evidence="2 4" id="KW-0413">Isomerase</keyword>
<dbReference type="SUPFAM" id="SSF55174">
    <property type="entry name" value="Alpha-L RNA-binding motif"/>
    <property type="match status" value="1"/>
</dbReference>
<dbReference type="InterPro" id="IPR000748">
    <property type="entry name" value="PsdUridine_synth_RsuA/RluB/E/F"/>
</dbReference>
<keyword evidence="7" id="KW-1185">Reference proteome</keyword>
<dbReference type="FunFam" id="3.10.290.10:FF:000003">
    <property type="entry name" value="Pseudouridine synthase"/>
    <property type="match status" value="1"/>
</dbReference>
<evidence type="ECO:0000313" key="6">
    <source>
        <dbReference type="EMBL" id="QTQ14494.1"/>
    </source>
</evidence>
<dbReference type="InterPro" id="IPR020103">
    <property type="entry name" value="PsdUridine_synth_cat_dom_sf"/>
</dbReference>
<evidence type="ECO:0000313" key="7">
    <source>
        <dbReference type="Proteomes" id="UP000671908"/>
    </source>
</evidence>
<name>A0A975F4I9_9SPIR</name>
<protein>
    <recommendedName>
        <fullName evidence="4">Pseudouridine synthase</fullName>
        <ecNumber evidence="4">5.4.99.-</ecNumber>
    </recommendedName>
</protein>
<dbReference type="Pfam" id="PF00849">
    <property type="entry name" value="PseudoU_synth_2"/>
    <property type="match status" value="1"/>
</dbReference>
<dbReference type="PROSITE" id="PS50889">
    <property type="entry name" value="S4"/>
    <property type="match status" value="1"/>
</dbReference>
<dbReference type="NCBIfam" id="TIGR00093">
    <property type="entry name" value="pseudouridine synthase"/>
    <property type="match status" value="1"/>
</dbReference>
<dbReference type="Gene3D" id="3.10.290.10">
    <property type="entry name" value="RNA-binding S4 domain"/>
    <property type="match status" value="1"/>
</dbReference>
<dbReference type="InterPro" id="IPR036986">
    <property type="entry name" value="S4_RNA-bd_sf"/>
</dbReference>
<feature type="domain" description="RNA-binding S4" evidence="5">
    <location>
        <begin position="8"/>
        <end position="76"/>
    </location>
</feature>
<sequence length="241" mass="27258">MSEKKDTIRLQTFIARCGVASRRSAEKLIAEGRVSVNGKAVSELGTKVSLSDSVYVDGKQIVLEDKKRYVLLNKPIGYVCSLSDEKGRPVAADLLKEHFKERLYNVGRLDMFSSGLLIFTNDGDFAAKLSHPSAEVEKEYVVDTSLAIPRSFSEEFKKGLRVDGVFYRCVDARQVNARRMQIILTEGKNREIRRVFESMEIGIKQLTRVRIGNLLLEGLKPGEFRELKPSEIKNLLSLCRR</sequence>
<accession>A0A975F4I9</accession>
<dbReference type="Gene3D" id="3.30.70.1560">
    <property type="entry name" value="Alpha-L RNA-binding motif"/>
    <property type="match status" value="1"/>
</dbReference>
<dbReference type="Proteomes" id="UP000671908">
    <property type="component" value="Chromosome"/>
</dbReference>
<proteinExistence type="inferred from homology"/>
<dbReference type="GO" id="GO:0000455">
    <property type="term" value="P:enzyme-directed rRNA pseudouridine synthesis"/>
    <property type="evidence" value="ECO:0007669"/>
    <property type="project" value="UniProtKB-ARBA"/>
</dbReference>
<dbReference type="InterPro" id="IPR006145">
    <property type="entry name" value="PsdUridine_synth_RsuA/RluA"/>
</dbReference>
<dbReference type="PROSITE" id="PS01149">
    <property type="entry name" value="PSI_RSU"/>
    <property type="match status" value="1"/>
</dbReference>
<dbReference type="SMART" id="SM00363">
    <property type="entry name" value="S4"/>
    <property type="match status" value="1"/>
</dbReference>
<dbReference type="GO" id="GO:0003723">
    <property type="term" value="F:RNA binding"/>
    <property type="evidence" value="ECO:0007669"/>
    <property type="project" value="UniProtKB-KW"/>
</dbReference>
<dbReference type="KEGG" id="tpav:HRQ91_08520"/>
<dbReference type="EMBL" id="CP054142">
    <property type="protein sequence ID" value="QTQ14494.1"/>
    <property type="molecule type" value="Genomic_DNA"/>
</dbReference>
<evidence type="ECO:0000256" key="3">
    <source>
        <dbReference type="PROSITE-ProRule" id="PRU00182"/>
    </source>
</evidence>
<dbReference type="SUPFAM" id="SSF55120">
    <property type="entry name" value="Pseudouridine synthase"/>
    <property type="match status" value="1"/>
</dbReference>
<dbReference type="EC" id="5.4.99.-" evidence="4"/>
<dbReference type="CDD" id="cd00165">
    <property type="entry name" value="S4"/>
    <property type="match status" value="1"/>
</dbReference>
<dbReference type="Pfam" id="PF01479">
    <property type="entry name" value="S4"/>
    <property type="match status" value="1"/>
</dbReference>
<gene>
    <name evidence="6" type="ORF">HRQ91_08520</name>
</gene>
<comment type="similarity">
    <text evidence="1 4">Belongs to the pseudouridine synthase RsuA family.</text>
</comment>
<reference evidence="6 7" key="1">
    <citation type="journal article" date="2021" name="Microbiol. Resour. Announc.">
        <title>Complete Genome Sequences of Three Human Oral Treponema parvum Isolates.</title>
        <authorList>
            <person name="Zeng H."/>
            <person name="Watt R.M."/>
        </authorList>
    </citation>
    <scope>NUCLEOTIDE SEQUENCE [LARGE SCALE GENOMIC DNA]</scope>
    <source>
        <strain evidence="6 7">ATCC 700770</strain>
    </source>
</reference>
<dbReference type="InterPro" id="IPR020094">
    <property type="entry name" value="TruA/RsuA/RluB/E/F_N"/>
</dbReference>
<dbReference type="InterPro" id="IPR018496">
    <property type="entry name" value="PsdUridine_synth_RsuA/RluB_CS"/>
</dbReference>
<dbReference type="CDD" id="cd02870">
    <property type="entry name" value="PseudoU_synth_RsuA_like"/>
    <property type="match status" value="1"/>
</dbReference>
<dbReference type="PANTHER" id="PTHR47683">
    <property type="entry name" value="PSEUDOURIDINE SYNTHASE FAMILY PROTEIN-RELATED"/>
    <property type="match status" value="1"/>
</dbReference>
<evidence type="ECO:0000259" key="5">
    <source>
        <dbReference type="SMART" id="SM00363"/>
    </source>
</evidence>